<evidence type="ECO:0000313" key="2">
    <source>
        <dbReference type="EMBL" id="SFL04182.1"/>
    </source>
</evidence>
<organism evidence="2 3">
    <name type="scientific">Streptosporangium canum</name>
    <dbReference type="NCBI Taxonomy" id="324952"/>
    <lineage>
        <taxon>Bacteria</taxon>
        <taxon>Bacillati</taxon>
        <taxon>Actinomycetota</taxon>
        <taxon>Actinomycetes</taxon>
        <taxon>Streptosporangiales</taxon>
        <taxon>Streptosporangiaceae</taxon>
        <taxon>Streptosporangium</taxon>
    </lineage>
</organism>
<keyword evidence="3" id="KW-1185">Reference proteome</keyword>
<dbReference type="Proteomes" id="UP000199111">
    <property type="component" value="Unassembled WGS sequence"/>
</dbReference>
<evidence type="ECO:0000313" key="3">
    <source>
        <dbReference type="Proteomes" id="UP000199111"/>
    </source>
</evidence>
<reference evidence="3" key="1">
    <citation type="submission" date="2016-10" db="EMBL/GenBank/DDBJ databases">
        <authorList>
            <person name="Varghese N."/>
            <person name="Submissions S."/>
        </authorList>
    </citation>
    <scope>NUCLEOTIDE SEQUENCE [LARGE SCALE GENOMIC DNA]</scope>
    <source>
        <strain evidence="3">CGMCC 4.2126</strain>
    </source>
</reference>
<gene>
    <name evidence="2" type="ORF">SAMN05216275_14947</name>
</gene>
<protein>
    <submittedName>
        <fullName evidence="2">Uncharacterized protein</fullName>
    </submittedName>
</protein>
<dbReference type="EMBL" id="FOQY01000049">
    <property type="protein sequence ID" value="SFL04182.1"/>
    <property type="molecule type" value="Genomic_DNA"/>
</dbReference>
<dbReference type="AlphaFoldDB" id="A0A1I4EEJ1"/>
<evidence type="ECO:0000256" key="1">
    <source>
        <dbReference type="SAM" id="MobiDB-lite"/>
    </source>
</evidence>
<feature type="region of interest" description="Disordered" evidence="1">
    <location>
        <begin position="168"/>
        <end position="192"/>
    </location>
</feature>
<sequence>MERGLRQTITLAELLVLARALNVPPLRLALPIGEALQTEVLPGVTVGTWQAAQWFTGHEAFPAAAAVDGDDAWSDGSDFEEWRQGAAPVTLWRRHAGLVARWRQATRDAAELWEAIDNDRKEVERIRGMLAGLPERPPPGEAFGSERRLCFEHLPGHRRVAAAAGVLGRGLPHLPPSVTQARPTRPHPTKPY</sequence>
<name>A0A1I4EEJ1_9ACTN</name>
<proteinExistence type="predicted"/>
<accession>A0A1I4EEJ1</accession>